<sequence>MLMRPHLPADVTPTPPSPLFTLPNPCYLPSLRSCSTLKMRLQCLPHHSSCFCTPAAYNPYAPSGPSSYSSDTALTPLTPPCTCPILSAAYHPHAHVVPS</sequence>
<keyword evidence="2" id="KW-1185">Reference proteome</keyword>
<evidence type="ECO:0000313" key="1">
    <source>
        <dbReference type="EMBL" id="MBW0539487.1"/>
    </source>
</evidence>
<accession>A0A9Q3IGA6</accession>
<protein>
    <submittedName>
        <fullName evidence="1">Uncharacterized protein</fullName>
    </submittedName>
</protein>
<dbReference type="Proteomes" id="UP000765509">
    <property type="component" value="Unassembled WGS sequence"/>
</dbReference>
<dbReference type="AlphaFoldDB" id="A0A9Q3IGA6"/>
<gene>
    <name evidence="1" type="ORF">O181_079202</name>
</gene>
<name>A0A9Q3IGA6_9BASI</name>
<comment type="caution">
    <text evidence="1">The sequence shown here is derived from an EMBL/GenBank/DDBJ whole genome shotgun (WGS) entry which is preliminary data.</text>
</comment>
<dbReference type="EMBL" id="AVOT02044119">
    <property type="protein sequence ID" value="MBW0539487.1"/>
    <property type="molecule type" value="Genomic_DNA"/>
</dbReference>
<organism evidence="1 2">
    <name type="scientific">Austropuccinia psidii MF-1</name>
    <dbReference type="NCBI Taxonomy" id="1389203"/>
    <lineage>
        <taxon>Eukaryota</taxon>
        <taxon>Fungi</taxon>
        <taxon>Dikarya</taxon>
        <taxon>Basidiomycota</taxon>
        <taxon>Pucciniomycotina</taxon>
        <taxon>Pucciniomycetes</taxon>
        <taxon>Pucciniales</taxon>
        <taxon>Sphaerophragmiaceae</taxon>
        <taxon>Austropuccinia</taxon>
    </lineage>
</organism>
<proteinExistence type="predicted"/>
<reference evidence="1" key="1">
    <citation type="submission" date="2021-03" db="EMBL/GenBank/DDBJ databases">
        <title>Draft genome sequence of rust myrtle Austropuccinia psidii MF-1, a brazilian biotype.</title>
        <authorList>
            <person name="Quecine M.C."/>
            <person name="Pachon D.M.R."/>
            <person name="Bonatelli M.L."/>
            <person name="Correr F.H."/>
            <person name="Franceschini L.M."/>
            <person name="Leite T.F."/>
            <person name="Margarido G.R.A."/>
            <person name="Almeida C.A."/>
            <person name="Ferrarezi J.A."/>
            <person name="Labate C.A."/>
        </authorList>
    </citation>
    <scope>NUCLEOTIDE SEQUENCE</scope>
    <source>
        <strain evidence="1">MF-1</strain>
    </source>
</reference>
<evidence type="ECO:0000313" key="2">
    <source>
        <dbReference type="Proteomes" id="UP000765509"/>
    </source>
</evidence>